<evidence type="ECO:0000313" key="3">
    <source>
        <dbReference type="Proteomes" id="UP001500957"/>
    </source>
</evidence>
<gene>
    <name evidence="2" type="ORF">GCM10009547_00370</name>
</gene>
<keyword evidence="1" id="KW-0812">Transmembrane</keyword>
<organism evidence="2 3">
    <name type="scientific">Sporichthya brevicatena</name>
    <dbReference type="NCBI Taxonomy" id="171442"/>
    <lineage>
        <taxon>Bacteria</taxon>
        <taxon>Bacillati</taxon>
        <taxon>Actinomycetota</taxon>
        <taxon>Actinomycetes</taxon>
        <taxon>Sporichthyales</taxon>
        <taxon>Sporichthyaceae</taxon>
        <taxon>Sporichthya</taxon>
    </lineage>
</organism>
<keyword evidence="3" id="KW-1185">Reference proteome</keyword>
<comment type="caution">
    <text evidence="2">The sequence shown here is derived from an EMBL/GenBank/DDBJ whole genome shotgun (WGS) entry which is preliminary data.</text>
</comment>
<proteinExistence type="predicted"/>
<evidence type="ECO:0008006" key="4">
    <source>
        <dbReference type="Google" id="ProtNLM"/>
    </source>
</evidence>
<dbReference type="Proteomes" id="UP001500957">
    <property type="component" value="Unassembled WGS sequence"/>
</dbReference>
<name>A0ABN1G2M6_9ACTN</name>
<evidence type="ECO:0000256" key="1">
    <source>
        <dbReference type="SAM" id="Phobius"/>
    </source>
</evidence>
<evidence type="ECO:0000313" key="2">
    <source>
        <dbReference type="EMBL" id="GAA0602843.1"/>
    </source>
</evidence>
<dbReference type="NCBIfam" id="NF041390">
    <property type="entry name" value="TadE_Rv3655c"/>
    <property type="match status" value="1"/>
</dbReference>
<dbReference type="EMBL" id="BAAAHE010000001">
    <property type="protein sequence ID" value="GAA0602843.1"/>
    <property type="molecule type" value="Genomic_DNA"/>
</dbReference>
<accession>A0ABN1G2M6</accession>
<sequence>MARRSGVDRSGDRGAVTAEVALAVPALTAVLGLALWAVGAAGLAMDCTDAARAGARAAARGDSEAAVRALIARTGPDGAAVSLERAGDLVTVTVRARAAGPGPVPLPALTVRGSAVAQVER</sequence>
<reference evidence="2 3" key="1">
    <citation type="journal article" date="2019" name="Int. J. Syst. Evol. Microbiol.">
        <title>The Global Catalogue of Microorganisms (GCM) 10K type strain sequencing project: providing services to taxonomists for standard genome sequencing and annotation.</title>
        <authorList>
            <consortium name="The Broad Institute Genomics Platform"/>
            <consortium name="The Broad Institute Genome Sequencing Center for Infectious Disease"/>
            <person name="Wu L."/>
            <person name="Ma J."/>
        </authorList>
    </citation>
    <scope>NUCLEOTIDE SEQUENCE [LARGE SCALE GENOMIC DNA]</scope>
    <source>
        <strain evidence="2 3">JCM 10671</strain>
    </source>
</reference>
<feature type="transmembrane region" description="Helical" evidence="1">
    <location>
        <begin position="20"/>
        <end position="45"/>
    </location>
</feature>
<dbReference type="InterPro" id="IPR049790">
    <property type="entry name" value="Rv3655c/TadE"/>
</dbReference>
<protein>
    <recommendedName>
        <fullName evidence="4">TadE-like protein</fullName>
    </recommendedName>
</protein>
<keyword evidence="1" id="KW-0472">Membrane</keyword>
<keyword evidence="1" id="KW-1133">Transmembrane helix</keyword>